<gene>
    <name evidence="8" type="ORF">VFPPC_08145</name>
</gene>
<dbReference type="GO" id="GO:0004527">
    <property type="term" value="F:exonuclease activity"/>
    <property type="evidence" value="ECO:0007669"/>
    <property type="project" value="UniProtKB-KW"/>
</dbReference>
<dbReference type="GeneID" id="28850897"/>
<dbReference type="InterPro" id="IPR012337">
    <property type="entry name" value="RNaseH-like_sf"/>
</dbReference>
<evidence type="ECO:0000256" key="3">
    <source>
        <dbReference type="ARBA" id="ARBA00022801"/>
    </source>
</evidence>
<evidence type="ECO:0000256" key="2">
    <source>
        <dbReference type="ARBA" id="ARBA00022722"/>
    </source>
</evidence>
<feature type="compositionally biased region" description="Basic and acidic residues" evidence="6">
    <location>
        <begin position="151"/>
        <end position="171"/>
    </location>
</feature>
<dbReference type="PANTHER" id="PTHR12801">
    <property type="entry name" value="RNA EXONUCLEASE REXO1 / RECO3 FAMILY MEMBER-RELATED"/>
    <property type="match status" value="1"/>
</dbReference>
<dbReference type="Proteomes" id="UP000078397">
    <property type="component" value="Unassembled WGS sequence"/>
</dbReference>
<keyword evidence="2" id="KW-0540">Nuclease</keyword>
<keyword evidence="9" id="KW-1185">Reference proteome</keyword>
<evidence type="ECO:0000256" key="6">
    <source>
        <dbReference type="SAM" id="MobiDB-lite"/>
    </source>
</evidence>
<organism evidence="8 9">
    <name type="scientific">Pochonia chlamydosporia 170</name>
    <dbReference type="NCBI Taxonomy" id="1380566"/>
    <lineage>
        <taxon>Eukaryota</taxon>
        <taxon>Fungi</taxon>
        <taxon>Dikarya</taxon>
        <taxon>Ascomycota</taxon>
        <taxon>Pezizomycotina</taxon>
        <taxon>Sordariomycetes</taxon>
        <taxon>Hypocreomycetidae</taxon>
        <taxon>Hypocreales</taxon>
        <taxon>Clavicipitaceae</taxon>
        <taxon>Pochonia</taxon>
    </lineage>
</organism>
<dbReference type="Gene3D" id="3.30.420.10">
    <property type="entry name" value="Ribonuclease H-like superfamily/Ribonuclease H"/>
    <property type="match status" value="1"/>
</dbReference>
<evidence type="ECO:0000256" key="1">
    <source>
        <dbReference type="ARBA" id="ARBA00022552"/>
    </source>
</evidence>
<dbReference type="InterPro" id="IPR013520">
    <property type="entry name" value="Ribonucl_H"/>
</dbReference>
<dbReference type="GO" id="GO:0000027">
    <property type="term" value="P:ribosomal large subunit assembly"/>
    <property type="evidence" value="ECO:0007669"/>
    <property type="project" value="TreeGrafter"/>
</dbReference>
<dbReference type="AlphaFoldDB" id="A0A179FN83"/>
<dbReference type="CDD" id="cd06137">
    <property type="entry name" value="DEDDh_RNase"/>
    <property type="match status" value="1"/>
</dbReference>
<evidence type="ECO:0000256" key="5">
    <source>
        <dbReference type="ARBA" id="ARBA00025599"/>
    </source>
</evidence>
<dbReference type="STRING" id="1380566.A0A179FN83"/>
<evidence type="ECO:0000313" key="8">
    <source>
        <dbReference type="EMBL" id="OAQ66611.1"/>
    </source>
</evidence>
<dbReference type="OrthoDB" id="16516at2759"/>
<reference evidence="8 9" key="1">
    <citation type="journal article" date="2016" name="PLoS Pathog.">
        <title>Biosynthesis of antibiotic leucinostatins in bio-control fungus Purpureocillium lilacinum and their inhibition on phytophthora revealed by genome mining.</title>
        <authorList>
            <person name="Wang G."/>
            <person name="Liu Z."/>
            <person name="Lin R."/>
            <person name="Li E."/>
            <person name="Mao Z."/>
            <person name="Ling J."/>
            <person name="Yang Y."/>
            <person name="Yin W.B."/>
            <person name="Xie B."/>
        </authorList>
    </citation>
    <scope>NUCLEOTIDE SEQUENCE [LARGE SCALE GENOMIC DNA]</scope>
    <source>
        <strain evidence="8">170</strain>
    </source>
</reference>
<name>A0A179FN83_METCM</name>
<dbReference type="GO" id="GO:0003676">
    <property type="term" value="F:nucleic acid binding"/>
    <property type="evidence" value="ECO:0007669"/>
    <property type="project" value="InterPro"/>
</dbReference>
<evidence type="ECO:0000259" key="7">
    <source>
        <dbReference type="SMART" id="SM00479"/>
    </source>
</evidence>
<evidence type="ECO:0000256" key="4">
    <source>
        <dbReference type="ARBA" id="ARBA00022839"/>
    </source>
</evidence>
<evidence type="ECO:0000313" key="9">
    <source>
        <dbReference type="Proteomes" id="UP000078397"/>
    </source>
</evidence>
<proteinExistence type="predicted"/>
<dbReference type="PANTHER" id="PTHR12801:SF45">
    <property type="entry name" value="RNA EXONUCLEASE 4"/>
    <property type="match status" value="1"/>
</dbReference>
<keyword evidence="1" id="KW-0698">rRNA processing</keyword>
<dbReference type="GO" id="GO:0005634">
    <property type="term" value="C:nucleus"/>
    <property type="evidence" value="ECO:0007669"/>
    <property type="project" value="TreeGrafter"/>
</dbReference>
<accession>A0A179FN83</accession>
<protein>
    <submittedName>
        <fullName evidence="8">RNA exonuclease</fullName>
    </submittedName>
</protein>
<dbReference type="GO" id="GO:0006364">
    <property type="term" value="P:rRNA processing"/>
    <property type="evidence" value="ECO:0007669"/>
    <property type="project" value="UniProtKB-KW"/>
</dbReference>
<dbReference type="InterPro" id="IPR047021">
    <property type="entry name" value="REXO1/3/4-like"/>
</dbReference>
<keyword evidence="4 8" id="KW-0269">Exonuclease</keyword>
<dbReference type="RefSeq" id="XP_018143698.1">
    <property type="nucleotide sequence ID" value="XM_018286903.1"/>
</dbReference>
<feature type="domain" description="Exonuclease" evidence="7">
    <location>
        <begin position="23"/>
        <end position="223"/>
    </location>
</feature>
<dbReference type="KEGG" id="pchm:VFPPC_08145"/>
<dbReference type="SMART" id="SM00479">
    <property type="entry name" value="EXOIII"/>
    <property type="match status" value="1"/>
</dbReference>
<feature type="region of interest" description="Disordered" evidence="6">
    <location>
        <begin position="151"/>
        <end position="179"/>
    </location>
</feature>
<comment type="caution">
    <text evidence="8">The sequence shown here is derived from an EMBL/GenBank/DDBJ whole genome shotgun (WGS) entry which is preliminary data.</text>
</comment>
<dbReference type="InterPro" id="IPR036397">
    <property type="entry name" value="RNaseH_sf"/>
</dbReference>
<keyword evidence="3" id="KW-0378">Hydrolase</keyword>
<dbReference type="EMBL" id="LSBJ02000004">
    <property type="protein sequence ID" value="OAQ66611.1"/>
    <property type="molecule type" value="Genomic_DNA"/>
</dbReference>
<dbReference type="SUPFAM" id="SSF53098">
    <property type="entry name" value="Ribonuclease H-like"/>
    <property type="match status" value="1"/>
</dbReference>
<sequence length="230" mass="25842">MGELEKNWKLYETKPGPLPTHVSAVVLDCEMGTACSGESELIRISMVDFFSGSILIDSLVYPNVPMAHYNTRFSGVTKRAMDEAHRKRDCIFGRDAARQAVYKFVGPETVVVGHAGHQDLTSLRWIHTRIVDTLILETRKRRLEEDAALRKEWEEPGKDPGCKTEGDDKNAESSPQEGGLSLKSLTLKRLDRVIQIKGRGHDSLEDALATRDLLHWHIATLPEGVREGLW</sequence>
<comment type="function">
    <text evidence="5">Exoribonuclease involved in ribosome biosynthesis. Involved in the processing of ITS1, the internal transcribed spacer localized between the 18S and 5.8S rRNAs.</text>
</comment>